<evidence type="ECO:0008006" key="3">
    <source>
        <dbReference type="Google" id="ProtNLM"/>
    </source>
</evidence>
<accession>A0A316AK85</accession>
<evidence type="ECO:0000313" key="1">
    <source>
        <dbReference type="EMBL" id="PWJ57260.1"/>
    </source>
</evidence>
<dbReference type="Proteomes" id="UP000245880">
    <property type="component" value="Unassembled WGS sequence"/>
</dbReference>
<reference evidence="1 2" key="1">
    <citation type="submission" date="2018-03" db="EMBL/GenBank/DDBJ databases">
        <title>Genomic Encyclopedia of Archaeal and Bacterial Type Strains, Phase II (KMG-II): from individual species to whole genera.</title>
        <authorList>
            <person name="Goeker M."/>
        </authorList>
    </citation>
    <scope>NUCLEOTIDE SEQUENCE [LARGE SCALE GENOMIC DNA]</scope>
    <source>
        <strain evidence="1 2">DSM 100346</strain>
    </source>
</reference>
<comment type="caution">
    <text evidence="1">The sequence shown here is derived from an EMBL/GenBank/DDBJ whole genome shotgun (WGS) entry which is preliminary data.</text>
</comment>
<gene>
    <name evidence="1" type="ORF">CLV98_108180</name>
</gene>
<keyword evidence="2" id="KW-1185">Reference proteome</keyword>
<sequence>MGSYSLCAQNIQFSGLKRTDSVYLKKAIGLRPHSTLDSLQLQTLARKIRNTRLFHTVSYTSRVVGSDTTVNFHCEEVQSVLPIVEIGATQGNQWFRLGVQDENGLGKGIQTIAFYQYNEKHSFVLKQKFPLALGKWGVGYLLRKWSFLEPFTFQNTPEYYVYTSRNAEVNVSYPFKVNRHELEVGMGYLSEKYLHTKPEEFQQGPTRFFHEKLVLKTVHTLNQLNYHSFYLSGWANTLRVVGTLGPKNTQPFVSVINEIRYFKRMPHKGNLAIRNRIGLASNQNVFLAPFVLDNYYNIRGVGNRIDRGTGSIVLNTEYRQTLWENPTFGIQTLGFIDAGTWRKPGGTLTDFTKRQNTKVFAGFGTRLIYKKAFDAILSLDYGWSINGVGQGFVFGIGQYF</sequence>
<proteinExistence type="predicted"/>
<name>A0A316AK85_9BACT</name>
<dbReference type="Gene3D" id="3.10.20.310">
    <property type="entry name" value="membrane protein fhac"/>
    <property type="match status" value="1"/>
</dbReference>
<dbReference type="EMBL" id="QGDT01000008">
    <property type="protein sequence ID" value="PWJ57260.1"/>
    <property type="molecule type" value="Genomic_DNA"/>
</dbReference>
<protein>
    <recommendedName>
        <fullName evidence="3">Surface antigen-like variable number repeat protein</fullName>
    </recommendedName>
</protein>
<organism evidence="1 2">
    <name type="scientific">Dyadobacter jejuensis</name>
    <dbReference type="NCBI Taxonomy" id="1082580"/>
    <lineage>
        <taxon>Bacteria</taxon>
        <taxon>Pseudomonadati</taxon>
        <taxon>Bacteroidota</taxon>
        <taxon>Cytophagia</taxon>
        <taxon>Cytophagales</taxon>
        <taxon>Spirosomataceae</taxon>
        <taxon>Dyadobacter</taxon>
    </lineage>
</organism>
<dbReference type="AlphaFoldDB" id="A0A316AK85"/>
<evidence type="ECO:0000313" key="2">
    <source>
        <dbReference type="Proteomes" id="UP000245880"/>
    </source>
</evidence>